<dbReference type="InterPro" id="IPR019049">
    <property type="entry name" value="Nucleoporin_prot_Ndc1/Nup"/>
</dbReference>
<evidence type="ECO:0000256" key="5">
    <source>
        <dbReference type="ARBA" id="ARBA00022692"/>
    </source>
</evidence>
<keyword evidence="10" id="KW-0906">Nuclear pore complex</keyword>
<dbReference type="GO" id="GO:0070762">
    <property type="term" value="C:nuclear pore transmembrane ring"/>
    <property type="evidence" value="ECO:0007669"/>
    <property type="project" value="TreeGrafter"/>
</dbReference>
<organism evidence="14 15">
    <name type="scientific">Parnassius mnemosyne</name>
    <name type="common">clouded apollo</name>
    <dbReference type="NCBI Taxonomy" id="213953"/>
    <lineage>
        <taxon>Eukaryota</taxon>
        <taxon>Metazoa</taxon>
        <taxon>Ecdysozoa</taxon>
        <taxon>Arthropoda</taxon>
        <taxon>Hexapoda</taxon>
        <taxon>Insecta</taxon>
        <taxon>Pterygota</taxon>
        <taxon>Neoptera</taxon>
        <taxon>Endopterygota</taxon>
        <taxon>Lepidoptera</taxon>
        <taxon>Glossata</taxon>
        <taxon>Ditrysia</taxon>
        <taxon>Papilionoidea</taxon>
        <taxon>Papilionidae</taxon>
        <taxon>Parnassiinae</taxon>
        <taxon>Parnassini</taxon>
        <taxon>Parnassius</taxon>
        <taxon>Driopa</taxon>
    </lineage>
</organism>
<dbReference type="Proteomes" id="UP001314205">
    <property type="component" value="Unassembled WGS sequence"/>
</dbReference>
<keyword evidence="15" id="KW-1185">Reference proteome</keyword>
<feature type="transmembrane region" description="Helical" evidence="13">
    <location>
        <begin position="157"/>
        <end position="175"/>
    </location>
</feature>
<sequence>MENKNEIFSQRLVKAVLWNIVLQTLLAALLVFVIQVNPLHPLSWIISTFHDIFSWKMCLNVVLLGLVSFFQAYVYGSYYTIQRPKNFTRFSIFLNTFTMQNIIFGILYSLNGYFAMSLYSSLAGSNYNVLKKKCEQYDGQCLSEQSLFLQFGGMWMGLYYFLQVHIFGTTVLTFPHIYQEKLQQIKLVVSHIISTGFRKSFVPVLYFCIFYYLWGSKPRNVVSDVYSLYLEDPPLDNVVIMLTTGIYIGLWFYTSLFFISVYTMRTIFNIVLTEPMKFPIESDNKLTLCNALAQTSKFNKYLAALDLKIMSMTDANRRSEIFILSQPGGHPRNWNNLLEKCMSIINEFNKELDIIHGDGSAGEPDSSYSIQLKNTGTNASSLTSSLYSSPLRNMAQSPQLLLLKDHNKNKTDDTFSNAVKEEFNNFIQRLCQKPGISYFFGELTDTRLKFLLIQSQPLVWTCEGLATIVAASLKEDKYGIVQSDLPVVITALINLKQKLDKLIKPGLVPRKHFVNDGFALRLRSALISSVKRSLYKIVITFSKFIHEIPLEHEIQMAIQPFLFCKEP</sequence>
<dbReference type="Pfam" id="PF09531">
    <property type="entry name" value="Ndc1_Nup"/>
    <property type="match status" value="1"/>
</dbReference>
<feature type="transmembrane region" description="Helical" evidence="13">
    <location>
        <begin position="54"/>
        <end position="75"/>
    </location>
</feature>
<dbReference type="PANTHER" id="PTHR13269:SF6">
    <property type="entry name" value="NUCLEOPORIN NDC1"/>
    <property type="match status" value="1"/>
</dbReference>
<evidence type="ECO:0000313" key="15">
    <source>
        <dbReference type="Proteomes" id="UP001314205"/>
    </source>
</evidence>
<evidence type="ECO:0008006" key="16">
    <source>
        <dbReference type="Google" id="ProtNLM"/>
    </source>
</evidence>
<evidence type="ECO:0000256" key="13">
    <source>
        <dbReference type="SAM" id="Phobius"/>
    </source>
</evidence>
<keyword evidence="12" id="KW-0539">Nucleus</keyword>
<dbReference type="GO" id="GO:0031965">
    <property type="term" value="C:nuclear membrane"/>
    <property type="evidence" value="ECO:0007669"/>
    <property type="project" value="UniProtKB-SubCell"/>
</dbReference>
<name>A0AAV1KA27_9NEOP</name>
<feature type="transmembrane region" description="Helical" evidence="13">
    <location>
        <begin position="196"/>
        <end position="214"/>
    </location>
</feature>
<reference evidence="14 15" key="1">
    <citation type="submission" date="2023-11" db="EMBL/GenBank/DDBJ databases">
        <authorList>
            <person name="Hedman E."/>
            <person name="Englund M."/>
            <person name="Stromberg M."/>
            <person name="Nyberg Akerstrom W."/>
            <person name="Nylinder S."/>
            <person name="Jareborg N."/>
            <person name="Kallberg Y."/>
            <person name="Kronander E."/>
        </authorList>
    </citation>
    <scope>NUCLEOTIDE SEQUENCE [LARGE SCALE GENOMIC DNA]</scope>
</reference>
<dbReference type="GO" id="GO:0051028">
    <property type="term" value="P:mRNA transport"/>
    <property type="evidence" value="ECO:0007669"/>
    <property type="project" value="UniProtKB-KW"/>
</dbReference>
<evidence type="ECO:0000256" key="11">
    <source>
        <dbReference type="ARBA" id="ARBA00023136"/>
    </source>
</evidence>
<comment type="caution">
    <text evidence="14">The sequence shown here is derived from an EMBL/GenBank/DDBJ whole genome shotgun (WGS) entry which is preliminary data.</text>
</comment>
<gene>
    <name evidence="14" type="ORF">PARMNEM_LOCUS1330</name>
</gene>
<keyword evidence="5 13" id="KW-0812">Transmembrane</keyword>
<evidence type="ECO:0000256" key="1">
    <source>
        <dbReference type="ARBA" id="ARBA00004232"/>
    </source>
</evidence>
<keyword evidence="8 13" id="KW-1133">Transmembrane helix</keyword>
<comment type="subcellular location">
    <subcellularLocation>
        <location evidence="1">Nucleus membrane</location>
        <topology evidence="1">Multi-pass membrane protein</topology>
    </subcellularLocation>
    <subcellularLocation>
        <location evidence="2">Nucleus</location>
        <location evidence="2">Nuclear pore complex</location>
    </subcellularLocation>
</comment>
<feature type="transmembrane region" description="Helical" evidence="13">
    <location>
        <begin position="12"/>
        <end position="34"/>
    </location>
</feature>
<dbReference type="GO" id="GO:0006999">
    <property type="term" value="P:nuclear pore organization"/>
    <property type="evidence" value="ECO:0007669"/>
    <property type="project" value="TreeGrafter"/>
</dbReference>
<accession>A0AAV1KA27</accession>
<dbReference type="EMBL" id="CAVLGL010000002">
    <property type="protein sequence ID" value="CAK1579374.1"/>
    <property type="molecule type" value="Genomic_DNA"/>
</dbReference>
<evidence type="ECO:0000256" key="2">
    <source>
        <dbReference type="ARBA" id="ARBA00004567"/>
    </source>
</evidence>
<keyword evidence="4" id="KW-0813">Transport</keyword>
<evidence type="ECO:0000256" key="4">
    <source>
        <dbReference type="ARBA" id="ARBA00022448"/>
    </source>
</evidence>
<keyword evidence="6" id="KW-0509">mRNA transport</keyword>
<evidence type="ECO:0000256" key="12">
    <source>
        <dbReference type="ARBA" id="ARBA00023242"/>
    </source>
</evidence>
<dbReference type="PANTHER" id="PTHR13269">
    <property type="entry name" value="NUCLEOPORIN NDC1"/>
    <property type="match status" value="1"/>
</dbReference>
<keyword evidence="11 13" id="KW-0472">Membrane</keyword>
<dbReference type="AlphaFoldDB" id="A0AAV1KA27"/>
<proteinExistence type="inferred from homology"/>
<keyword evidence="9" id="KW-0811">Translocation</keyword>
<dbReference type="GO" id="GO:0015031">
    <property type="term" value="P:protein transport"/>
    <property type="evidence" value="ECO:0007669"/>
    <property type="project" value="UniProtKB-KW"/>
</dbReference>
<feature type="transmembrane region" description="Helical" evidence="13">
    <location>
        <begin position="238"/>
        <end position="259"/>
    </location>
</feature>
<evidence type="ECO:0000256" key="3">
    <source>
        <dbReference type="ARBA" id="ARBA00005760"/>
    </source>
</evidence>
<dbReference type="GO" id="GO:0030674">
    <property type="term" value="F:protein-macromolecule adaptor activity"/>
    <property type="evidence" value="ECO:0007669"/>
    <property type="project" value="TreeGrafter"/>
</dbReference>
<comment type="similarity">
    <text evidence="3">Belongs to the NDC1 family.</text>
</comment>
<evidence type="ECO:0000256" key="9">
    <source>
        <dbReference type="ARBA" id="ARBA00023010"/>
    </source>
</evidence>
<evidence type="ECO:0000256" key="6">
    <source>
        <dbReference type="ARBA" id="ARBA00022816"/>
    </source>
</evidence>
<keyword evidence="7" id="KW-0653">Protein transport</keyword>
<evidence type="ECO:0000256" key="8">
    <source>
        <dbReference type="ARBA" id="ARBA00022989"/>
    </source>
</evidence>
<protein>
    <recommendedName>
        <fullName evidence="16">Nucleoporin NDC1</fullName>
    </recommendedName>
</protein>
<evidence type="ECO:0000313" key="14">
    <source>
        <dbReference type="EMBL" id="CAK1579374.1"/>
    </source>
</evidence>
<evidence type="ECO:0000256" key="10">
    <source>
        <dbReference type="ARBA" id="ARBA00023132"/>
    </source>
</evidence>
<evidence type="ECO:0000256" key="7">
    <source>
        <dbReference type="ARBA" id="ARBA00022927"/>
    </source>
</evidence>